<dbReference type="STRING" id="1867952.MTBPR1_180028"/>
<dbReference type="AlphaFoldDB" id="A0A1C3RFT3"/>
<accession>A0A1C3RFT3</accession>
<evidence type="ECO:0000313" key="7">
    <source>
        <dbReference type="EMBL" id="SCA56115.1"/>
    </source>
</evidence>
<dbReference type="GO" id="GO:0006508">
    <property type="term" value="P:proteolysis"/>
    <property type="evidence" value="ECO:0007669"/>
    <property type="project" value="UniProtKB-KW"/>
</dbReference>
<protein>
    <submittedName>
        <fullName evidence="7">Peptidase</fullName>
    </submittedName>
</protein>
<keyword evidence="5" id="KW-0812">Transmembrane</keyword>
<organism evidence="7 8">
    <name type="scientific">Candidatus Terasakiella magnetica</name>
    <dbReference type="NCBI Taxonomy" id="1867952"/>
    <lineage>
        <taxon>Bacteria</taxon>
        <taxon>Pseudomonadati</taxon>
        <taxon>Pseudomonadota</taxon>
        <taxon>Alphaproteobacteria</taxon>
        <taxon>Rhodospirillales</taxon>
        <taxon>Terasakiellaceae</taxon>
        <taxon>Terasakiella</taxon>
    </lineage>
</organism>
<dbReference type="NCBIfam" id="TIGR00706">
    <property type="entry name" value="SppA_dom"/>
    <property type="match status" value="1"/>
</dbReference>
<keyword evidence="8" id="KW-1185">Reference proteome</keyword>
<dbReference type="Proteomes" id="UP000231658">
    <property type="component" value="Unassembled WGS sequence"/>
</dbReference>
<dbReference type="InterPro" id="IPR002142">
    <property type="entry name" value="Peptidase_S49"/>
</dbReference>
<dbReference type="PANTHER" id="PTHR42987:SF6">
    <property type="entry name" value="PROTEINASE IV"/>
    <property type="match status" value="1"/>
</dbReference>
<dbReference type="RefSeq" id="WP_069186801.1">
    <property type="nucleotide sequence ID" value="NZ_FLYE01000010.1"/>
</dbReference>
<dbReference type="SUPFAM" id="SSF52096">
    <property type="entry name" value="ClpP/crotonase"/>
    <property type="match status" value="1"/>
</dbReference>
<dbReference type="EMBL" id="FLYE01000010">
    <property type="protein sequence ID" value="SCA56115.1"/>
    <property type="molecule type" value="Genomic_DNA"/>
</dbReference>
<dbReference type="PANTHER" id="PTHR42987">
    <property type="entry name" value="PEPTIDASE S49"/>
    <property type="match status" value="1"/>
</dbReference>
<dbReference type="InterPro" id="IPR029045">
    <property type="entry name" value="ClpP/crotonase-like_dom_sf"/>
</dbReference>
<evidence type="ECO:0000256" key="4">
    <source>
        <dbReference type="ARBA" id="ARBA00022825"/>
    </source>
</evidence>
<sequence>MTFSADYLLDRIRLKRRLRIWQGIGILAVCGALLALGARFDMFGHGDHIARLWVEGVIRDDIDRDHMINELAKDDQVKAVIVRINSPGGSVVGGEALYRSLRKLGEKKPVVAVMGEVAASAGYMTALAADHIVAREGTITGSIGVLMQSANIKGLMEKIGVKPVVIKSSPLKAAPNPMEDMTPEVRKATESVILDMFSMFQSMVMERRGLSKDEVVKLSDGRIFTGRQAEKAKLIDETGSEAAALAWLESQRDVSSSLDVIDALYKEEDLWAGAKNAIIYSFFDKTLISKGLSLDGLISVWQP</sequence>
<dbReference type="InterPro" id="IPR047272">
    <property type="entry name" value="S49_SppA_C"/>
</dbReference>
<dbReference type="InterPro" id="IPR004635">
    <property type="entry name" value="Pept_S49_SppA"/>
</dbReference>
<dbReference type="OrthoDB" id="9764363at2"/>
<evidence type="ECO:0000259" key="6">
    <source>
        <dbReference type="Pfam" id="PF01343"/>
    </source>
</evidence>
<dbReference type="Gene3D" id="3.90.226.10">
    <property type="entry name" value="2-enoyl-CoA Hydratase, Chain A, domain 1"/>
    <property type="match status" value="2"/>
</dbReference>
<feature type="domain" description="Peptidase S49" evidence="6">
    <location>
        <begin position="105"/>
        <end position="254"/>
    </location>
</feature>
<evidence type="ECO:0000256" key="5">
    <source>
        <dbReference type="SAM" id="Phobius"/>
    </source>
</evidence>
<dbReference type="GO" id="GO:0008236">
    <property type="term" value="F:serine-type peptidase activity"/>
    <property type="evidence" value="ECO:0007669"/>
    <property type="project" value="UniProtKB-KW"/>
</dbReference>
<keyword evidence="4" id="KW-0720">Serine protease</keyword>
<keyword evidence="5" id="KW-1133">Transmembrane helix</keyword>
<name>A0A1C3RFT3_9PROT</name>
<keyword evidence="3" id="KW-0378">Hydrolase</keyword>
<keyword evidence="2" id="KW-0645">Protease</keyword>
<gene>
    <name evidence="7" type="ORF">MTBPR1_180028</name>
</gene>
<dbReference type="CDD" id="cd07023">
    <property type="entry name" value="S49_Sppa_N_C"/>
    <property type="match status" value="1"/>
</dbReference>
<comment type="similarity">
    <text evidence="1">Belongs to the peptidase S49 family.</text>
</comment>
<dbReference type="Pfam" id="PF01343">
    <property type="entry name" value="Peptidase_S49"/>
    <property type="match status" value="1"/>
</dbReference>
<evidence type="ECO:0000256" key="1">
    <source>
        <dbReference type="ARBA" id="ARBA00008683"/>
    </source>
</evidence>
<keyword evidence="5" id="KW-0472">Membrane</keyword>
<evidence type="ECO:0000313" key="8">
    <source>
        <dbReference type="Proteomes" id="UP000231658"/>
    </source>
</evidence>
<evidence type="ECO:0000256" key="2">
    <source>
        <dbReference type="ARBA" id="ARBA00022670"/>
    </source>
</evidence>
<proteinExistence type="inferred from homology"/>
<feature type="transmembrane region" description="Helical" evidence="5">
    <location>
        <begin position="20"/>
        <end position="40"/>
    </location>
</feature>
<reference evidence="7 8" key="1">
    <citation type="submission" date="2016-07" db="EMBL/GenBank/DDBJ databases">
        <authorList>
            <person name="Lefevre C.T."/>
        </authorList>
    </citation>
    <scope>NUCLEOTIDE SEQUENCE [LARGE SCALE GENOMIC DNA]</scope>
    <source>
        <strain evidence="7">PR1</strain>
    </source>
</reference>
<evidence type="ECO:0000256" key="3">
    <source>
        <dbReference type="ARBA" id="ARBA00022801"/>
    </source>
</evidence>